<evidence type="ECO:0000313" key="3">
    <source>
        <dbReference type="Proteomes" id="UP000219020"/>
    </source>
</evidence>
<dbReference type="Proteomes" id="UP000219020">
    <property type="component" value="Unassembled WGS sequence"/>
</dbReference>
<evidence type="ECO:0000259" key="1">
    <source>
        <dbReference type="Pfam" id="PF13737"/>
    </source>
</evidence>
<dbReference type="Pfam" id="PF13737">
    <property type="entry name" value="DDE_Tnp_1_5"/>
    <property type="match status" value="1"/>
</dbReference>
<organism evidence="2 3">
    <name type="scientific">Candidatus Enterovibrio escicola</name>
    <dbReference type="NCBI Taxonomy" id="1927127"/>
    <lineage>
        <taxon>Bacteria</taxon>
        <taxon>Pseudomonadati</taxon>
        <taxon>Pseudomonadota</taxon>
        <taxon>Gammaproteobacteria</taxon>
        <taxon>Vibrionales</taxon>
        <taxon>Vibrionaceae</taxon>
        <taxon>Enterovibrio</taxon>
    </lineage>
</organism>
<dbReference type="InterPro" id="IPR025668">
    <property type="entry name" value="Tnp_DDE_dom"/>
</dbReference>
<evidence type="ECO:0000313" key="2">
    <source>
        <dbReference type="EMBL" id="PCS23750.1"/>
    </source>
</evidence>
<dbReference type="AlphaFoldDB" id="A0A2A5T6N0"/>
<comment type="caution">
    <text evidence="2">The sequence shown here is derived from an EMBL/GenBank/DDBJ whole genome shotgun (WGS) entry which is preliminary data.</text>
</comment>
<feature type="domain" description="Transposase DDE" evidence="1">
    <location>
        <begin position="1"/>
        <end position="77"/>
    </location>
</feature>
<proteinExistence type="predicted"/>
<sequence length="79" mass="9086">MTFWIDDVAIKAWHCLKHQGHRGRRFIFSDTVIETSLMMKGIFKLQICALDGVLNEVLPLMNVPLRSPTYTCISKHSKP</sequence>
<keyword evidence="3" id="KW-1185">Reference proteome</keyword>
<gene>
    <name evidence="2" type="ORF">BTN49_0719</name>
</gene>
<protein>
    <submittedName>
        <fullName evidence="2">Mobile element protein</fullName>
    </submittedName>
</protein>
<accession>A0A2A5T6N0</accession>
<dbReference type="EMBL" id="NBYY01000009">
    <property type="protein sequence ID" value="PCS23750.1"/>
    <property type="molecule type" value="Genomic_DNA"/>
</dbReference>
<name>A0A2A5T6N0_9GAMM</name>
<reference evidence="3" key="1">
    <citation type="submission" date="2017-04" db="EMBL/GenBank/DDBJ databases">
        <title>Genome evolution of the luminous symbionts of deep sea anglerfish.</title>
        <authorList>
            <person name="Hendry T.A."/>
        </authorList>
    </citation>
    <scope>NUCLEOTIDE SEQUENCE [LARGE SCALE GENOMIC DNA]</scope>
</reference>